<dbReference type="SUPFAM" id="SSF51197">
    <property type="entry name" value="Clavaminate synthase-like"/>
    <property type="match status" value="1"/>
</dbReference>
<dbReference type="Gene3D" id="3.40.50.300">
    <property type="entry name" value="P-loop containing nucleotide triphosphate hydrolases"/>
    <property type="match status" value="1"/>
</dbReference>
<keyword evidence="7" id="KW-1185">Reference proteome</keyword>
<evidence type="ECO:0000256" key="3">
    <source>
        <dbReference type="ARBA" id="ARBA00022840"/>
    </source>
</evidence>
<feature type="domain" description="Helicase ATP-binding" evidence="5">
    <location>
        <begin position="391"/>
        <end position="682"/>
    </location>
</feature>
<sequence>MPPPGHPDHPQGVEVQPFANQNGGVDDTLGPPKVYMYGPAASPLGRSYAVDCSHWSELGSSQQADLVDEVLEVLRRNGFVVLEGMVPADEQLAMEEAAKQHFEKLPEGYFTSPLRAERSQVHVPYEDPWSKDWLVSNDLVLQVTARYVINNMACGRSEEEQQSAWCQWVMEGSSVEWFHSIPPQAGPLATDPPHGCTTVGAPEQLGPWLGRVMITKTPPQSPLMTRHRDIILPGPFAQLTIGVPLTPLDANNGPLALRPGSHVMRSPGFEVVTNIPHGAIMLYDSFVDHRAVEHRGEKDRYVLYYEFETRGIFTGYVDGHFGQEALQSEHDFREVVDPVLRRHVAADVDIKPHDNHVTKQTGPSSAVRGEAVWMPTYDIEGVSVEFPHEAQPLHGNFLKGAYDCQLEYMRSVVRALEHGENALLESPTGTGKTLALLCASLGWRRHRKEAAEAAKTNWEAHAEGKSFNVPNIFYSSRTHTQLKQVMKELKQTSYKPSSVILGSRQHFCLHSSVMRHSGARQNALCRRAVDEHKCPFYIGFRKCGSKVSTAVKDIEEIVESCKESTVCPYFKVREDAKDAELLLLPYDYLIGQGTRESLQVSLKNSILIFDEGHNIERSCEENASFELTQADIAGAIGELEDAFDLVEQGQVDEEVLKDMPCDAFLKLLNLVKKHLFALEDAISEEKLEKDAVTERMMRKAPGSRVLALLSKPGQRGIATEKEDLKHITQAVRRREASERVRGEEDVR</sequence>
<dbReference type="Proteomes" id="UP001642464">
    <property type="component" value="Unassembled WGS sequence"/>
</dbReference>
<dbReference type="Pfam" id="PF06733">
    <property type="entry name" value="DEAD_2"/>
    <property type="match status" value="1"/>
</dbReference>
<keyword evidence="1" id="KW-0547">Nucleotide-binding</keyword>
<feature type="compositionally biased region" description="Basic and acidic residues" evidence="4">
    <location>
        <begin position="1"/>
        <end position="11"/>
    </location>
</feature>
<dbReference type="SUPFAM" id="SSF52540">
    <property type="entry name" value="P-loop containing nucleoside triphosphate hydrolases"/>
    <property type="match status" value="1"/>
</dbReference>
<keyword evidence="2" id="KW-0378">Hydrolase</keyword>
<dbReference type="InterPro" id="IPR014013">
    <property type="entry name" value="Helic_SF1/SF2_ATP-bd_DinG/Rad3"/>
</dbReference>
<dbReference type="InterPro" id="IPR006554">
    <property type="entry name" value="Helicase-like_DEXD_c2"/>
</dbReference>
<evidence type="ECO:0000256" key="2">
    <source>
        <dbReference type="ARBA" id="ARBA00022801"/>
    </source>
</evidence>
<evidence type="ECO:0000313" key="7">
    <source>
        <dbReference type="Proteomes" id="UP001642464"/>
    </source>
</evidence>
<keyword evidence="6" id="KW-0347">Helicase</keyword>
<feature type="region of interest" description="Disordered" evidence="4">
    <location>
        <begin position="1"/>
        <end position="30"/>
    </location>
</feature>
<dbReference type="PANTHER" id="PTHR11472:SF34">
    <property type="entry name" value="REGULATOR OF TELOMERE ELONGATION HELICASE 1"/>
    <property type="match status" value="1"/>
</dbReference>
<name>A0ABP0IMP0_9DINO</name>
<dbReference type="Gene3D" id="2.60.120.620">
    <property type="entry name" value="q2cbj1_9rhob like domain"/>
    <property type="match status" value="1"/>
</dbReference>
<evidence type="ECO:0000313" key="6">
    <source>
        <dbReference type="EMBL" id="CAK9003856.1"/>
    </source>
</evidence>
<dbReference type="InterPro" id="IPR045028">
    <property type="entry name" value="DinG/Rad3-like"/>
</dbReference>
<accession>A0ABP0IMP0</accession>
<comment type="caution">
    <text evidence="6">The sequence shown here is derived from an EMBL/GenBank/DDBJ whole genome shotgun (WGS) entry which is preliminary data.</text>
</comment>
<proteinExistence type="predicted"/>
<protein>
    <submittedName>
        <fullName evidence="6">Regulator of telomere elongation helicase 1</fullName>
    </submittedName>
</protein>
<organism evidence="6 7">
    <name type="scientific">Durusdinium trenchii</name>
    <dbReference type="NCBI Taxonomy" id="1381693"/>
    <lineage>
        <taxon>Eukaryota</taxon>
        <taxon>Sar</taxon>
        <taxon>Alveolata</taxon>
        <taxon>Dinophyceae</taxon>
        <taxon>Suessiales</taxon>
        <taxon>Symbiodiniaceae</taxon>
        <taxon>Durusdinium</taxon>
    </lineage>
</organism>
<dbReference type="InterPro" id="IPR010614">
    <property type="entry name" value="RAD3-like_helicase_DEAD"/>
</dbReference>
<evidence type="ECO:0000259" key="5">
    <source>
        <dbReference type="PROSITE" id="PS51193"/>
    </source>
</evidence>
<dbReference type="InterPro" id="IPR027417">
    <property type="entry name" value="P-loop_NTPase"/>
</dbReference>
<keyword evidence="3" id="KW-0067">ATP-binding</keyword>
<evidence type="ECO:0000256" key="4">
    <source>
        <dbReference type="SAM" id="MobiDB-lite"/>
    </source>
</evidence>
<feature type="region of interest" description="Disordered" evidence="4">
    <location>
        <begin position="728"/>
        <end position="747"/>
    </location>
</feature>
<dbReference type="PROSITE" id="PS51193">
    <property type="entry name" value="HELICASE_ATP_BIND_2"/>
    <property type="match status" value="1"/>
</dbReference>
<reference evidence="6 7" key="1">
    <citation type="submission" date="2024-02" db="EMBL/GenBank/DDBJ databases">
        <authorList>
            <person name="Chen Y."/>
            <person name="Shah S."/>
            <person name="Dougan E. K."/>
            <person name="Thang M."/>
            <person name="Chan C."/>
        </authorList>
    </citation>
    <scope>NUCLEOTIDE SEQUENCE [LARGE SCALE GENOMIC DNA]</scope>
</reference>
<dbReference type="EMBL" id="CAXAMM010004514">
    <property type="protein sequence ID" value="CAK9003856.1"/>
    <property type="molecule type" value="Genomic_DNA"/>
</dbReference>
<dbReference type="PANTHER" id="PTHR11472">
    <property type="entry name" value="DNA REPAIR DEAD HELICASE RAD3/XP-D SUBFAMILY MEMBER"/>
    <property type="match status" value="1"/>
</dbReference>
<gene>
    <name evidence="6" type="ORF">SCF082_LOCUS7935</name>
</gene>
<evidence type="ECO:0000256" key="1">
    <source>
        <dbReference type="ARBA" id="ARBA00022741"/>
    </source>
</evidence>
<dbReference type="SMART" id="SM00488">
    <property type="entry name" value="DEXDc2"/>
    <property type="match status" value="1"/>
</dbReference>
<dbReference type="GO" id="GO:0004386">
    <property type="term" value="F:helicase activity"/>
    <property type="evidence" value="ECO:0007669"/>
    <property type="project" value="UniProtKB-KW"/>
</dbReference>